<feature type="transmembrane region" description="Helical" evidence="1">
    <location>
        <begin position="20"/>
        <end position="41"/>
    </location>
</feature>
<evidence type="ECO:0000313" key="3">
    <source>
        <dbReference type="Proteomes" id="UP000198549"/>
    </source>
</evidence>
<dbReference type="RefSeq" id="WP_157720465.1">
    <property type="nucleotide sequence ID" value="NZ_LT629709.1"/>
</dbReference>
<evidence type="ECO:0000313" key="2">
    <source>
        <dbReference type="EMBL" id="SDP65584.1"/>
    </source>
</evidence>
<dbReference type="AlphaFoldDB" id="A0A1H0UHD1"/>
<protein>
    <submittedName>
        <fullName evidence="2">Uncharacterized protein</fullName>
    </submittedName>
</protein>
<name>A0A1H0UHD1_PSERE</name>
<accession>A0A1H0UHD1</accession>
<dbReference type="Proteomes" id="UP000198549">
    <property type="component" value="Chromosome I"/>
</dbReference>
<keyword evidence="1" id="KW-0472">Membrane</keyword>
<sequence>MNDYPRPVVRLFTQPDLAWTVWNVGLLVLVTIVLKMILVWFSILTPGYLRATVS</sequence>
<proteinExistence type="predicted"/>
<organism evidence="2 3">
    <name type="scientific">Pseudomonas reinekei</name>
    <dbReference type="NCBI Taxonomy" id="395598"/>
    <lineage>
        <taxon>Bacteria</taxon>
        <taxon>Pseudomonadati</taxon>
        <taxon>Pseudomonadota</taxon>
        <taxon>Gammaproteobacteria</taxon>
        <taxon>Pseudomonadales</taxon>
        <taxon>Pseudomonadaceae</taxon>
        <taxon>Pseudomonas</taxon>
    </lineage>
</organism>
<keyword evidence="1" id="KW-0812">Transmembrane</keyword>
<dbReference type="EMBL" id="LT629709">
    <property type="protein sequence ID" value="SDP65584.1"/>
    <property type="molecule type" value="Genomic_DNA"/>
</dbReference>
<keyword evidence="1" id="KW-1133">Transmembrane helix</keyword>
<reference evidence="2 3" key="1">
    <citation type="submission" date="2016-10" db="EMBL/GenBank/DDBJ databases">
        <authorList>
            <person name="de Groot N.N."/>
        </authorList>
    </citation>
    <scope>NUCLEOTIDE SEQUENCE [LARGE SCALE GENOMIC DNA]</scope>
    <source>
        <strain evidence="2 3">BS3776</strain>
    </source>
</reference>
<evidence type="ECO:0000256" key="1">
    <source>
        <dbReference type="SAM" id="Phobius"/>
    </source>
</evidence>
<gene>
    <name evidence="2" type="ORF">SAMN04490202_5399</name>
</gene>